<reference evidence="5 6" key="1">
    <citation type="submission" date="2017-02" db="EMBL/GenBank/DDBJ databases">
        <title>The new phylogeny of genus Mycobacterium.</title>
        <authorList>
            <person name="Tortoli E."/>
            <person name="Trovato A."/>
            <person name="Cirillo D.M."/>
        </authorList>
    </citation>
    <scope>NUCLEOTIDE SEQUENCE [LARGE SCALE GENOMIC DNA]</scope>
    <source>
        <strain evidence="5 6">DSM 45000</strain>
    </source>
</reference>
<dbReference type="InterPro" id="IPR000873">
    <property type="entry name" value="AMP-dep_synth/lig_dom"/>
</dbReference>
<dbReference type="AlphaFoldDB" id="A0A1X0IGI7"/>
<keyword evidence="2" id="KW-0436">Ligase</keyword>
<dbReference type="InterPro" id="IPR025110">
    <property type="entry name" value="AMP-bd_C"/>
</dbReference>
<dbReference type="Proteomes" id="UP000192513">
    <property type="component" value="Unassembled WGS sequence"/>
</dbReference>
<feature type="domain" description="AMP-dependent synthetase/ligase" evidence="3">
    <location>
        <begin position="12"/>
        <end position="364"/>
    </location>
</feature>
<dbReference type="EMBL" id="MVIE01000004">
    <property type="protein sequence ID" value="ORB45459.1"/>
    <property type="molecule type" value="Genomic_DNA"/>
</dbReference>
<keyword evidence="6" id="KW-1185">Reference proteome</keyword>
<sequence>MPDLTLSDICSEHRRRYPDRLAVIDGPVRYTWPQFDNRVNQAARLLVHHGVGRGDRVLWLAQNSSRFLELMIACARLGAMICPANWRQSGHELAFVIDDFDPKIIVWQEEEIAPQVAEARTLAGGSAVWIRHDSDDADGYDRRVAEFATDPVESEADPHDALLVIYTAAIIDRPAGSMLSQRNLTTMAMLTGRVTETDHSSVFVNSGPLFHIGNFQFDSLPTFVMGGTNVYVRRVDEAELLRLIEAEKVTSAFLMPPTIIKMLELNKEAEHDISSLRPGPFAPVWGDALPPDDRLWAQHTGGFGQTEVSGLALLNAWGTSGIGNSGRPSPLCQVRIVDAEGNEVPDGIPGEIAIRGDTVHLGYWNRPATNAARMRNGWWHTRDRGRREADGTIEFMGTLTRMIKSAAENIYPPEVEFCLAAHPAVKQAAIIGVPDPTFTQSVKAIVVLEEGRTLTAAEIIEHCRERIASYKKPKFVEFVEVIPTVNGVTDYDALDAAYGGGGYPGGANVAR</sequence>
<comment type="caution">
    <text evidence="5">The sequence shown here is derived from an EMBL/GenBank/DDBJ whole genome shotgun (WGS) entry which is preliminary data.</text>
</comment>
<evidence type="ECO:0000259" key="4">
    <source>
        <dbReference type="Pfam" id="PF13193"/>
    </source>
</evidence>
<evidence type="ECO:0000313" key="5">
    <source>
        <dbReference type="EMBL" id="ORB45459.1"/>
    </source>
</evidence>
<dbReference type="STRING" id="590652.BST39_04395"/>
<organism evidence="5 6">
    <name type="scientific">Mycobacterium paraseoulense</name>
    <dbReference type="NCBI Taxonomy" id="590652"/>
    <lineage>
        <taxon>Bacteria</taxon>
        <taxon>Bacillati</taxon>
        <taxon>Actinomycetota</taxon>
        <taxon>Actinomycetes</taxon>
        <taxon>Mycobacteriales</taxon>
        <taxon>Mycobacteriaceae</taxon>
        <taxon>Mycobacterium</taxon>
    </lineage>
</organism>
<feature type="domain" description="AMP-binding enzyme C-terminal" evidence="4">
    <location>
        <begin position="414"/>
        <end position="483"/>
    </location>
</feature>
<dbReference type="InterPro" id="IPR045851">
    <property type="entry name" value="AMP-bd_C_sf"/>
</dbReference>
<evidence type="ECO:0000256" key="2">
    <source>
        <dbReference type="ARBA" id="ARBA00022598"/>
    </source>
</evidence>
<evidence type="ECO:0000313" key="6">
    <source>
        <dbReference type="Proteomes" id="UP000192513"/>
    </source>
</evidence>
<evidence type="ECO:0000256" key="1">
    <source>
        <dbReference type="ARBA" id="ARBA00006432"/>
    </source>
</evidence>
<accession>A0A1X0IGI7</accession>
<dbReference type="Pfam" id="PF13193">
    <property type="entry name" value="AMP-binding_C"/>
    <property type="match status" value="1"/>
</dbReference>
<dbReference type="OrthoDB" id="9803968at2"/>
<dbReference type="SUPFAM" id="SSF56801">
    <property type="entry name" value="Acetyl-CoA synthetase-like"/>
    <property type="match status" value="1"/>
</dbReference>
<dbReference type="PANTHER" id="PTHR43201">
    <property type="entry name" value="ACYL-COA SYNTHETASE"/>
    <property type="match status" value="1"/>
</dbReference>
<dbReference type="CDD" id="cd17636">
    <property type="entry name" value="PtmA"/>
    <property type="match status" value="1"/>
</dbReference>
<dbReference type="Pfam" id="PF00501">
    <property type="entry name" value="AMP-binding"/>
    <property type="match status" value="1"/>
</dbReference>
<dbReference type="InterPro" id="IPR042099">
    <property type="entry name" value="ANL_N_sf"/>
</dbReference>
<proteinExistence type="inferred from homology"/>
<dbReference type="PANTHER" id="PTHR43201:SF5">
    <property type="entry name" value="MEDIUM-CHAIN ACYL-COA LIGASE ACSF2, MITOCHONDRIAL"/>
    <property type="match status" value="1"/>
</dbReference>
<gene>
    <name evidence="5" type="ORF">BST39_04395</name>
</gene>
<name>A0A1X0IGI7_9MYCO</name>
<dbReference type="RefSeq" id="WP_083169425.1">
    <property type="nucleotide sequence ID" value="NZ_AP022619.1"/>
</dbReference>
<dbReference type="GO" id="GO:0006631">
    <property type="term" value="P:fatty acid metabolic process"/>
    <property type="evidence" value="ECO:0007669"/>
    <property type="project" value="TreeGrafter"/>
</dbReference>
<comment type="similarity">
    <text evidence="1">Belongs to the ATP-dependent AMP-binding enzyme family.</text>
</comment>
<dbReference type="Gene3D" id="3.40.50.12780">
    <property type="entry name" value="N-terminal domain of ligase-like"/>
    <property type="match status" value="1"/>
</dbReference>
<dbReference type="GO" id="GO:0031956">
    <property type="term" value="F:medium-chain fatty acid-CoA ligase activity"/>
    <property type="evidence" value="ECO:0007669"/>
    <property type="project" value="TreeGrafter"/>
</dbReference>
<evidence type="ECO:0000259" key="3">
    <source>
        <dbReference type="Pfam" id="PF00501"/>
    </source>
</evidence>
<dbReference type="Gene3D" id="3.30.300.30">
    <property type="match status" value="1"/>
</dbReference>
<protein>
    <submittedName>
        <fullName evidence="5">Acyl-CoA synthetase</fullName>
    </submittedName>
</protein>